<evidence type="ECO:0000313" key="2">
    <source>
        <dbReference type="Proteomes" id="UP000612329"/>
    </source>
</evidence>
<evidence type="ECO:0000313" key="1">
    <source>
        <dbReference type="EMBL" id="GGK27206.1"/>
    </source>
</evidence>
<reference evidence="1" key="1">
    <citation type="journal article" date="2014" name="Int. J. Syst. Evol. Microbiol.">
        <title>Complete genome sequence of Corynebacterium casei LMG S-19264T (=DSM 44701T), isolated from a smear-ripened cheese.</title>
        <authorList>
            <consortium name="US DOE Joint Genome Institute (JGI-PGF)"/>
            <person name="Walter F."/>
            <person name="Albersmeier A."/>
            <person name="Kalinowski J."/>
            <person name="Ruckert C."/>
        </authorList>
    </citation>
    <scope>NUCLEOTIDE SEQUENCE</scope>
    <source>
        <strain evidence="1">JCM 12862</strain>
    </source>
</reference>
<keyword evidence="2" id="KW-1185">Reference proteome</keyword>
<proteinExistence type="predicted"/>
<dbReference type="AlphaFoldDB" id="A0A8J3FIZ3"/>
<dbReference type="RefSeq" id="WP_188652955.1">
    <property type="nucleotide sequence ID" value="NZ_BMNR01000004.1"/>
</dbReference>
<gene>
    <name evidence="1" type="ORF">GCM10007962_21780</name>
</gene>
<protein>
    <submittedName>
        <fullName evidence="1">Uncharacterized protein</fullName>
    </submittedName>
</protein>
<dbReference type="Proteomes" id="UP000612329">
    <property type="component" value="Unassembled WGS sequence"/>
</dbReference>
<organism evidence="1 2">
    <name type="scientific">Yeosuana aromativorans</name>
    <dbReference type="NCBI Taxonomy" id="288019"/>
    <lineage>
        <taxon>Bacteria</taxon>
        <taxon>Pseudomonadati</taxon>
        <taxon>Bacteroidota</taxon>
        <taxon>Flavobacteriia</taxon>
        <taxon>Flavobacteriales</taxon>
        <taxon>Flavobacteriaceae</taxon>
        <taxon>Yeosuana</taxon>
    </lineage>
</organism>
<sequence length="120" mass="13547">MFTRNENKNSETEMRATCKYKYSIETKTGVFTGTCLSIDELNKEIALLTNNARILKKNIIPIALKYEDEEDKIYTWNVTTNSVSASGISASLKGAQRALNSFRTKQVIKSNIIESFEAIK</sequence>
<comment type="caution">
    <text evidence="1">The sequence shown here is derived from an EMBL/GenBank/DDBJ whole genome shotgun (WGS) entry which is preliminary data.</text>
</comment>
<name>A0A8J3FIZ3_9FLAO</name>
<accession>A0A8J3FIZ3</accession>
<dbReference type="EMBL" id="BMNR01000004">
    <property type="protein sequence ID" value="GGK27206.1"/>
    <property type="molecule type" value="Genomic_DNA"/>
</dbReference>
<reference evidence="1" key="2">
    <citation type="submission" date="2020-09" db="EMBL/GenBank/DDBJ databases">
        <authorList>
            <person name="Sun Q."/>
            <person name="Ohkuma M."/>
        </authorList>
    </citation>
    <scope>NUCLEOTIDE SEQUENCE</scope>
    <source>
        <strain evidence="1">JCM 12862</strain>
    </source>
</reference>